<keyword evidence="11" id="KW-1185">Reference proteome</keyword>
<dbReference type="PROSITE" id="PS50157">
    <property type="entry name" value="ZINC_FINGER_C2H2_2"/>
    <property type="match status" value="6"/>
</dbReference>
<dbReference type="FunFam" id="3.30.160.60:FF:002343">
    <property type="entry name" value="Zinc finger protein 33A"/>
    <property type="match status" value="3"/>
</dbReference>
<dbReference type="InterPro" id="IPR013087">
    <property type="entry name" value="Znf_C2H2_type"/>
</dbReference>
<dbReference type="GO" id="GO:0000977">
    <property type="term" value="F:RNA polymerase II transcription regulatory region sequence-specific DNA binding"/>
    <property type="evidence" value="ECO:0007669"/>
    <property type="project" value="TreeGrafter"/>
</dbReference>
<evidence type="ECO:0000313" key="10">
    <source>
        <dbReference type="Ensembl" id="ENSZALP00000005239.1"/>
    </source>
</evidence>
<dbReference type="GO" id="GO:0008270">
    <property type="term" value="F:zinc ion binding"/>
    <property type="evidence" value="ECO:0007669"/>
    <property type="project" value="UniProtKB-KW"/>
</dbReference>
<feature type="region of interest" description="Disordered" evidence="8">
    <location>
        <begin position="129"/>
        <end position="187"/>
    </location>
</feature>
<evidence type="ECO:0000256" key="8">
    <source>
        <dbReference type="SAM" id="MobiDB-lite"/>
    </source>
</evidence>
<reference evidence="10" key="1">
    <citation type="submission" date="2025-08" db="UniProtKB">
        <authorList>
            <consortium name="Ensembl"/>
        </authorList>
    </citation>
    <scope>IDENTIFICATION</scope>
</reference>
<sequence>GWEQPRAPRCPSQPVPAPSLLLPRAARSAGPGQEEWNGGVGRGKQQDRGWREQEKEEEQEAGRRTGGRKSWERGGGAGCGIGGTTRQPCCQSCPAWDTLGGSPCPSLWHGGKSHPLLVLPPPDQELRMETREDKSPRQNLVDEAVLSSSTAQESNGEEKPRRSLTRRGCKRRSQGSKEERLTLGLGGGWSSELGVHEQLQDGENPHQCSKCGKSFRWRLELICHRRIDTGEQPYKCGECGRSFRMSSEQTRHHRNHTGEQPYKCAICGKSFCDRSFSQSCHLIVHMRSHNGERPHKCRECEKSFSHSLSLIVHLRNHSRERPVLHHQRIHTEERLFYCPDCGKGFNHNSNLIRHHRIHTSKRPYQCPECGKSFSQSGDLTRDQQSHH</sequence>
<dbReference type="SMART" id="SM00355">
    <property type="entry name" value="ZnF_C2H2"/>
    <property type="match status" value="6"/>
</dbReference>
<feature type="compositionally biased region" description="Basic and acidic residues" evidence="8">
    <location>
        <begin position="44"/>
        <end position="54"/>
    </location>
</feature>
<accession>A0A8D2QBU8</accession>
<feature type="region of interest" description="Disordered" evidence="8">
    <location>
        <begin position="1"/>
        <end position="84"/>
    </location>
</feature>
<dbReference type="PROSITE" id="PS00028">
    <property type="entry name" value="ZINC_FINGER_C2H2_1"/>
    <property type="match status" value="4"/>
</dbReference>
<dbReference type="Proteomes" id="UP000694413">
    <property type="component" value="Unassembled WGS sequence"/>
</dbReference>
<organism evidence="10 11">
    <name type="scientific">Zonotrichia albicollis</name>
    <name type="common">White-throated sparrow</name>
    <name type="synonym">Fringilla albicollis</name>
    <dbReference type="NCBI Taxonomy" id="44394"/>
    <lineage>
        <taxon>Eukaryota</taxon>
        <taxon>Metazoa</taxon>
        <taxon>Chordata</taxon>
        <taxon>Craniata</taxon>
        <taxon>Vertebrata</taxon>
        <taxon>Euteleostomi</taxon>
        <taxon>Archelosauria</taxon>
        <taxon>Archosauria</taxon>
        <taxon>Dinosauria</taxon>
        <taxon>Saurischia</taxon>
        <taxon>Theropoda</taxon>
        <taxon>Coelurosauria</taxon>
        <taxon>Aves</taxon>
        <taxon>Neognathae</taxon>
        <taxon>Neoaves</taxon>
        <taxon>Telluraves</taxon>
        <taxon>Australaves</taxon>
        <taxon>Passeriformes</taxon>
        <taxon>Passerellidae</taxon>
        <taxon>Zonotrichia</taxon>
    </lineage>
</organism>
<evidence type="ECO:0000256" key="4">
    <source>
        <dbReference type="ARBA" id="ARBA00022771"/>
    </source>
</evidence>
<name>A0A8D2QBU8_ZONAL</name>
<comment type="subcellular location">
    <subcellularLocation>
        <location evidence="1">Nucleus</location>
    </subcellularLocation>
</comment>
<protein>
    <recommendedName>
        <fullName evidence="9">C2H2-type domain-containing protein</fullName>
    </recommendedName>
</protein>
<proteinExistence type="predicted"/>
<evidence type="ECO:0000256" key="2">
    <source>
        <dbReference type="ARBA" id="ARBA00022723"/>
    </source>
</evidence>
<dbReference type="Ensembl" id="ENSZALT00000007797.1">
    <property type="protein sequence ID" value="ENSZALP00000005239.1"/>
    <property type="gene ID" value="ENSZALG00000004871.1"/>
</dbReference>
<keyword evidence="5" id="KW-0862">Zinc</keyword>
<dbReference type="GO" id="GO:0005634">
    <property type="term" value="C:nucleus"/>
    <property type="evidence" value="ECO:0007669"/>
    <property type="project" value="UniProtKB-SubCell"/>
</dbReference>
<feature type="compositionally biased region" description="Basic residues" evidence="8">
    <location>
        <begin position="162"/>
        <end position="174"/>
    </location>
</feature>
<reference evidence="10" key="2">
    <citation type="submission" date="2025-09" db="UniProtKB">
        <authorList>
            <consortium name="Ensembl"/>
        </authorList>
    </citation>
    <scope>IDENTIFICATION</scope>
</reference>
<dbReference type="Gene3D" id="3.30.160.60">
    <property type="entry name" value="Classic Zinc Finger"/>
    <property type="match status" value="6"/>
</dbReference>
<evidence type="ECO:0000259" key="9">
    <source>
        <dbReference type="PROSITE" id="PS50157"/>
    </source>
</evidence>
<dbReference type="FunFam" id="3.30.160.60:FF:000688">
    <property type="entry name" value="zinc finger protein 197 isoform X1"/>
    <property type="match status" value="1"/>
</dbReference>
<dbReference type="SUPFAM" id="SSF57667">
    <property type="entry name" value="beta-beta-alpha zinc fingers"/>
    <property type="match status" value="4"/>
</dbReference>
<dbReference type="AlphaFoldDB" id="A0A8D2QBU8"/>
<keyword evidence="2" id="KW-0479">Metal-binding</keyword>
<evidence type="ECO:0000256" key="1">
    <source>
        <dbReference type="ARBA" id="ARBA00004123"/>
    </source>
</evidence>
<dbReference type="PANTHER" id="PTHR24381:SF393">
    <property type="entry name" value="CHROMATIN-LINKED ADAPTOR FOR MSL PROTEINS, ISOFORM B"/>
    <property type="match status" value="1"/>
</dbReference>
<feature type="compositionally biased region" description="Gly residues" evidence="8">
    <location>
        <begin position="73"/>
        <end position="83"/>
    </location>
</feature>
<keyword evidence="6" id="KW-0539">Nucleus</keyword>
<dbReference type="PANTHER" id="PTHR24381">
    <property type="entry name" value="ZINC FINGER PROTEIN"/>
    <property type="match status" value="1"/>
</dbReference>
<feature type="domain" description="C2H2-type" evidence="9">
    <location>
        <begin position="295"/>
        <end position="322"/>
    </location>
</feature>
<feature type="domain" description="C2H2-type" evidence="9">
    <location>
        <begin position="364"/>
        <end position="387"/>
    </location>
</feature>
<evidence type="ECO:0000256" key="6">
    <source>
        <dbReference type="ARBA" id="ARBA00023242"/>
    </source>
</evidence>
<evidence type="ECO:0000256" key="3">
    <source>
        <dbReference type="ARBA" id="ARBA00022737"/>
    </source>
</evidence>
<evidence type="ECO:0000256" key="7">
    <source>
        <dbReference type="PROSITE-ProRule" id="PRU00042"/>
    </source>
</evidence>
<dbReference type="Pfam" id="PF00096">
    <property type="entry name" value="zf-C2H2"/>
    <property type="match status" value="4"/>
</dbReference>
<feature type="domain" description="C2H2-type" evidence="9">
    <location>
        <begin position="234"/>
        <end position="261"/>
    </location>
</feature>
<evidence type="ECO:0000256" key="5">
    <source>
        <dbReference type="ARBA" id="ARBA00022833"/>
    </source>
</evidence>
<feature type="domain" description="C2H2-type" evidence="9">
    <location>
        <begin position="206"/>
        <end position="233"/>
    </location>
</feature>
<dbReference type="GO" id="GO:0000981">
    <property type="term" value="F:DNA-binding transcription factor activity, RNA polymerase II-specific"/>
    <property type="evidence" value="ECO:0007669"/>
    <property type="project" value="TreeGrafter"/>
</dbReference>
<evidence type="ECO:0000313" key="11">
    <source>
        <dbReference type="Proteomes" id="UP000694413"/>
    </source>
</evidence>
<feature type="domain" description="C2H2-type" evidence="9">
    <location>
        <begin position="262"/>
        <end position="294"/>
    </location>
</feature>
<feature type="domain" description="C2H2-type" evidence="9">
    <location>
        <begin position="336"/>
        <end position="363"/>
    </location>
</feature>
<dbReference type="InterPro" id="IPR036236">
    <property type="entry name" value="Znf_C2H2_sf"/>
</dbReference>
<dbReference type="FunFam" id="3.30.160.60:FF:000671">
    <property type="entry name" value="Zinc finger protein 26"/>
    <property type="match status" value="1"/>
</dbReference>
<keyword evidence="3" id="KW-0677">Repeat</keyword>
<keyword evidence="4 7" id="KW-0863">Zinc-finger</keyword>